<proteinExistence type="inferred from homology"/>
<evidence type="ECO:0000256" key="1">
    <source>
        <dbReference type="ARBA" id="ARBA00010586"/>
    </source>
</evidence>
<comment type="similarity">
    <text evidence="1">Belongs to the NUT family.</text>
</comment>
<accession>A0AA41N126</accession>
<reference evidence="4" key="1">
    <citation type="submission" date="2020-03" db="EMBL/GenBank/DDBJ databases">
        <title>Studies in the Genomics of Life Span.</title>
        <authorList>
            <person name="Glass D."/>
        </authorList>
    </citation>
    <scope>NUCLEOTIDE SEQUENCE</scope>
    <source>
        <strain evidence="4">SUZIE</strain>
        <tissue evidence="4">Muscle</tissue>
    </source>
</reference>
<dbReference type="InterPro" id="IPR024309">
    <property type="entry name" value="NUT_N"/>
</dbReference>
<gene>
    <name evidence="4" type="ORF">SUZIE_164730</name>
</gene>
<organism evidence="4 5">
    <name type="scientific">Sciurus carolinensis</name>
    <name type="common">Eastern gray squirrel</name>
    <dbReference type="NCBI Taxonomy" id="30640"/>
    <lineage>
        <taxon>Eukaryota</taxon>
        <taxon>Metazoa</taxon>
        <taxon>Chordata</taxon>
        <taxon>Craniata</taxon>
        <taxon>Vertebrata</taxon>
        <taxon>Euteleostomi</taxon>
        <taxon>Mammalia</taxon>
        <taxon>Eutheria</taxon>
        <taxon>Euarchontoglires</taxon>
        <taxon>Glires</taxon>
        <taxon>Rodentia</taxon>
        <taxon>Sciuromorpha</taxon>
        <taxon>Sciuridae</taxon>
        <taxon>Sciurinae</taxon>
        <taxon>Sciurini</taxon>
        <taxon>Sciurus</taxon>
    </lineage>
</organism>
<dbReference type="Proteomes" id="UP001166674">
    <property type="component" value="Unassembled WGS sequence"/>
</dbReference>
<feature type="compositionally biased region" description="Basic and acidic residues" evidence="2">
    <location>
        <begin position="285"/>
        <end position="297"/>
    </location>
</feature>
<sequence>MEEGLRKGLQEWQRTSNFDRMIFYETAEKFMEFEAAEELDDPRMQLSGVFQSRPPAVPQRLDHPRPLVPNAVQQSECTSRKTSVKKRPAPSLSAKFMVPPTKESETKVSEIKARETKTRETKACVIKVPETKAPEEIPPEAVQECEDIMDHVVGPPNISTCEPSSSFTGRLPENLGQEELEQQPIDNDLDPDLNLSYVDEDFVKKVETMIQHCFLEELLPSKPDINILALTKELEQEEENSPLASARTPGTQGLVCEEAPLQVSQGHGMFQQDLRASEAAASLNAEKHDHHAERGASMEKGNTEVAYQDSKKGRATKPELLGPKDTAILPSSQGSSSLRAIWSNLPPQNLRSSSINLGKNGGMGPRRAATSGGPRGTANGCSVDDDLQSLDFLLVSQHHLLPWGLSQSQGPHVETLCSGEQAVQAPLPQRGGLCHHPLPAAMSKKRALAGCSNSVEKVSCSGPPCQIIGGQHLDLELLETSQPHKRKCKATGNQEKKKRI</sequence>
<comment type="caution">
    <text evidence="4">The sequence shown here is derived from an EMBL/GenBank/DDBJ whole genome shotgun (WGS) entry which is preliminary data.</text>
</comment>
<dbReference type="InterPro" id="IPR024310">
    <property type="entry name" value="NUT"/>
</dbReference>
<evidence type="ECO:0000313" key="4">
    <source>
        <dbReference type="EMBL" id="MBZ3881796.1"/>
    </source>
</evidence>
<evidence type="ECO:0000259" key="3">
    <source>
        <dbReference type="Pfam" id="PF12881"/>
    </source>
</evidence>
<dbReference type="PANTHER" id="PTHR22879:SF14">
    <property type="entry name" value="NUT FAMILY MEMBER 2A-RELATED"/>
    <property type="match status" value="1"/>
</dbReference>
<dbReference type="PANTHER" id="PTHR22879">
    <property type="entry name" value="NUT FAMILY MEMBER 1"/>
    <property type="match status" value="1"/>
</dbReference>
<protein>
    <submittedName>
        <fullName evidence="4">NUT family member 2B</fullName>
    </submittedName>
</protein>
<feature type="compositionally biased region" description="Polar residues" evidence="2">
    <location>
        <begin position="71"/>
        <end position="81"/>
    </location>
</feature>
<keyword evidence="5" id="KW-1185">Reference proteome</keyword>
<evidence type="ECO:0000256" key="2">
    <source>
        <dbReference type="SAM" id="MobiDB-lite"/>
    </source>
</evidence>
<feature type="region of interest" description="Disordered" evidence="2">
    <location>
        <begin position="349"/>
        <end position="376"/>
    </location>
</feature>
<dbReference type="Pfam" id="PF12881">
    <property type="entry name" value="NUT"/>
    <property type="match status" value="1"/>
</dbReference>
<feature type="region of interest" description="Disordered" evidence="2">
    <location>
        <begin position="281"/>
        <end position="333"/>
    </location>
</feature>
<feature type="domain" description="Nuclear Testis protein N-terminal" evidence="3">
    <location>
        <begin position="1"/>
        <end position="499"/>
    </location>
</feature>
<feature type="region of interest" description="Disordered" evidence="2">
    <location>
        <begin position="53"/>
        <end position="90"/>
    </location>
</feature>
<evidence type="ECO:0000313" key="5">
    <source>
        <dbReference type="Proteomes" id="UP001166674"/>
    </source>
</evidence>
<name>A0AA41N126_SCICA</name>
<dbReference type="EMBL" id="JAATJV010378725">
    <property type="protein sequence ID" value="MBZ3881796.1"/>
    <property type="molecule type" value="Genomic_DNA"/>
</dbReference>
<dbReference type="AlphaFoldDB" id="A0AA41N126"/>